<organism evidence="2 3">
    <name type="scientific">Debaryomyces fabryi</name>
    <dbReference type="NCBI Taxonomy" id="58627"/>
    <lineage>
        <taxon>Eukaryota</taxon>
        <taxon>Fungi</taxon>
        <taxon>Dikarya</taxon>
        <taxon>Ascomycota</taxon>
        <taxon>Saccharomycotina</taxon>
        <taxon>Pichiomycetes</taxon>
        <taxon>Debaryomycetaceae</taxon>
        <taxon>Debaryomyces</taxon>
    </lineage>
</organism>
<evidence type="ECO:0008006" key="4">
    <source>
        <dbReference type="Google" id="ProtNLM"/>
    </source>
</evidence>
<keyword evidence="3" id="KW-1185">Reference proteome</keyword>
<evidence type="ECO:0000256" key="1">
    <source>
        <dbReference type="SAM" id="Phobius"/>
    </source>
</evidence>
<evidence type="ECO:0000313" key="3">
    <source>
        <dbReference type="Proteomes" id="UP000054251"/>
    </source>
</evidence>
<keyword evidence="1" id="KW-0472">Membrane</keyword>
<reference evidence="2 3" key="1">
    <citation type="submission" date="2015-11" db="EMBL/GenBank/DDBJ databases">
        <title>The genome of Debaryomyces fabryi.</title>
        <authorList>
            <person name="Tafer H."/>
            <person name="Lopandic K."/>
        </authorList>
    </citation>
    <scope>NUCLEOTIDE SEQUENCE [LARGE SCALE GENOMIC DNA]</scope>
    <source>
        <strain evidence="2 3">CBS 789</strain>
    </source>
</reference>
<dbReference type="EMBL" id="LMYN01000389">
    <property type="protein sequence ID" value="KRZ98268.1"/>
    <property type="molecule type" value="Genomic_DNA"/>
</dbReference>
<sequence>MSSVSPSSPLGDIEKLSIELVEQLEPQELEPSHHDFLMKRHGSVQLDPLPSNSNLDPLNWPDWKKNYEIIFLAFHCFTVTFMQAGLSPAYLSMSQQYGRSMTETAYLSSAQICVSGFAPFSGFH</sequence>
<dbReference type="SUPFAM" id="SSF103473">
    <property type="entry name" value="MFS general substrate transporter"/>
    <property type="match status" value="1"/>
</dbReference>
<proteinExistence type="predicted"/>
<dbReference type="InterPro" id="IPR036259">
    <property type="entry name" value="MFS_trans_sf"/>
</dbReference>
<protein>
    <recommendedName>
        <fullName evidence="4">Major facilitator superfamily (MFS) profile domain-containing protein</fullName>
    </recommendedName>
</protein>
<evidence type="ECO:0000313" key="2">
    <source>
        <dbReference type="EMBL" id="KRZ98268.1"/>
    </source>
</evidence>
<keyword evidence="1" id="KW-1133">Transmembrane helix</keyword>
<gene>
    <name evidence="2" type="ORF">AC631_05971</name>
</gene>
<keyword evidence="1" id="KW-0812">Transmembrane</keyword>
<feature type="transmembrane region" description="Helical" evidence="1">
    <location>
        <begin position="69"/>
        <end position="91"/>
    </location>
</feature>
<dbReference type="OrthoDB" id="2585655at2759"/>
<comment type="caution">
    <text evidence="2">The sequence shown here is derived from an EMBL/GenBank/DDBJ whole genome shotgun (WGS) entry which is preliminary data.</text>
</comment>
<dbReference type="RefSeq" id="XP_015464371.1">
    <property type="nucleotide sequence ID" value="XM_015614800.1"/>
</dbReference>
<dbReference type="Proteomes" id="UP000054251">
    <property type="component" value="Unassembled WGS sequence"/>
</dbReference>
<accession>A0A0V1PPU2</accession>
<dbReference type="AlphaFoldDB" id="A0A0V1PPU2"/>
<name>A0A0V1PPU2_9ASCO</name>
<dbReference type="GeneID" id="26842980"/>